<evidence type="ECO:0000256" key="4">
    <source>
        <dbReference type="ARBA" id="ARBA00023002"/>
    </source>
</evidence>
<name>A0ABV7NG86_9SPHN</name>
<dbReference type="EMBL" id="JBHRVU010000004">
    <property type="protein sequence ID" value="MFC3441832.1"/>
    <property type="molecule type" value="Genomic_DNA"/>
</dbReference>
<evidence type="ECO:0000313" key="8">
    <source>
        <dbReference type="EMBL" id="MFC3441832.1"/>
    </source>
</evidence>
<evidence type="ECO:0000313" key="9">
    <source>
        <dbReference type="Proteomes" id="UP001595681"/>
    </source>
</evidence>
<reference evidence="9" key="1">
    <citation type="journal article" date="2019" name="Int. J. Syst. Evol. Microbiol.">
        <title>The Global Catalogue of Microorganisms (GCM) 10K type strain sequencing project: providing services to taxonomists for standard genome sequencing and annotation.</title>
        <authorList>
            <consortium name="The Broad Institute Genomics Platform"/>
            <consortium name="The Broad Institute Genome Sequencing Center for Infectious Disease"/>
            <person name="Wu L."/>
            <person name="Ma J."/>
        </authorList>
    </citation>
    <scope>NUCLEOTIDE SEQUENCE [LARGE SCALE GENOMIC DNA]</scope>
    <source>
        <strain evidence="9">CCM 7491</strain>
    </source>
</reference>
<accession>A0ABV7NG86</accession>
<dbReference type="Gene3D" id="3.90.480.10">
    <property type="entry name" value="Sulfite Reductase Hemoprotein,Domain 2"/>
    <property type="match status" value="1"/>
</dbReference>
<dbReference type="Proteomes" id="UP001595681">
    <property type="component" value="Unassembled WGS sequence"/>
</dbReference>
<dbReference type="PANTHER" id="PTHR32439:SF9">
    <property type="entry name" value="BLR3264 PROTEIN"/>
    <property type="match status" value="1"/>
</dbReference>
<sequence length="375" mass="39406">MSQIKGWCPDAWHPMAAGDGLLVRVRPMMGRIDGAQLAGLRDAALAYGNGLIDLTSRANLQIRGVSEQGWEPLIRRLIALGLVHADPIMEARRALLVAPDWEAGDDTACIAAQWADRLAEFPDLPAKVGFAIDAGSAPLLTGKAGDFRIEPGAQGGLILRAAGRPTGVAVTRSDAVDALLALAHWFVACGGREAGRMMRHKAALPDWAQGDVATATPILSLRPGQHALGFIYGVPFGQIDAATLAELAPHAIRLTPWRMLIAEGAEGRAIEGLLQDPADPLLRVDACPGQPSCPQASVETRVLARQIAPYVNGRLHISGCAKGCARSAPAALCLTGREGRYDLARHAKAGAPPQRAGLTHSDILAHLGVTDAACL</sequence>
<dbReference type="Gene3D" id="3.30.413.10">
    <property type="entry name" value="Sulfite Reductase Hemoprotein, domain 1"/>
    <property type="match status" value="2"/>
</dbReference>
<dbReference type="SUPFAM" id="SSF55124">
    <property type="entry name" value="Nitrite/Sulfite reductase N-terminal domain-like"/>
    <property type="match status" value="1"/>
</dbReference>
<feature type="domain" description="Nitrite/Sulfite reductase ferredoxin-like" evidence="7">
    <location>
        <begin position="13"/>
        <end position="79"/>
    </location>
</feature>
<evidence type="ECO:0000256" key="6">
    <source>
        <dbReference type="ARBA" id="ARBA00023014"/>
    </source>
</evidence>
<evidence type="ECO:0000259" key="7">
    <source>
        <dbReference type="Pfam" id="PF03460"/>
    </source>
</evidence>
<keyword evidence="4" id="KW-0560">Oxidoreductase</keyword>
<dbReference type="SUPFAM" id="SSF56014">
    <property type="entry name" value="Nitrite and sulphite reductase 4Fe-4S domain-like"/>
    <property type="match status" value="1"/>
</dbReference>
<evidence type="ECO:0000256" key="1">
    <source>
        <dbReference type="ARBA" id="ARBA00022485"/>
    </source>
</evidence>
<proteinExistence type="predicted"/>
<keyword evidence="9" id="KW-1185">Reference proteome</keyword>
<evidence type="ECO:0000256" key="3">
    <source>
        <dbReference type="ARBA" id="ARBA00022723"/>
    </source>
</evidence>
<gene>
    <name evidence="8" type="ORF">ACFOKF_11690</name>
</gene>
<keyword evidence="1" id="KW-0004">4Fe-4S</keyword>
<dbReference type="InterPro" id="IPR045854">
    <property type="entry name" value="NO2/SO3_Rdtase_4Fe4S_sf"/>
</dbReference>
<evidence type="ECO:0000256" key="2">
    <source>
        <dbReference type="ARBA" id="ARBA00022617"/>
    </source>
</evidence>
<dbReference type="InterPro" id="IPR005117">
    <property type="entry name" value="NiRdtase/SiRdtase_haem-b_fer"/>
</dbReference>
<protein>
    <submittedName>
        <fullName evidence="8">Cobalamin biosynthesis protein CobG</fullName>
    </submittedName>
</protein>
<dbReference type="RefSeq" id="WP_380795811.1">
    <property type="nucleotide sequence ID" value="NZ_JBHRVU010000004.1"/>
</dbReference>
<dbReference type="Pfam" id="PF03460">
    <property type="entry name" value="NIR_SIR_ferr"/>
    <property type="match status" value="1"/>
</dbReference>
<dbReference type="PANTHER" id="PTHR32439">
    <property type="entry name" value="FERREDOXIN--NITRITE REDUCTASE, CHLOROPLASTIC"/>
    <property type="match status" value="1"/>
</dbReference>
<dbReference type="InterPro" id="IPR051329">
    <property type="entry name" value="NIR_SIR_4Fe-4S"/>
</dbReference>
<organism evidence="8 9">
    <name type="scientific">Sphingobium rhizovicinum</name>
    <dbReference type="NCBI Taxonomy" id="432308"/>
    <lineage>
        <taxon>Bacteria</taxon>
        <taxon>Pseudomonadati</taxon>
        <taxon>Pseudomonadota</taxon>
        <taxon>Alphaproteobacteria</taxon>
        <taxon>Sphingomonadales</taxon>
        <taxon>Sphingomonadaceae</taxon>
        <taxon>Sphingobium</taxon>
    </lineage>
</organism>
<comment type="caution">
    <text evidence="8">The sequence shown here is derived from an EMBL/GenBank/DDBJ whole genome shotgun (WGS) entry which is preliminary data.</text>
</comment>
<evidence type="ECO:0000256" key="5">
    <source>
        <dbReference type="ARBA" id="ARBA00023004"/>
    </source>
</evidence>
<keyword evidence="6" id="KW-0411">Iron-sulfur</keyword>
<keyword evidence="5" id="KW-0408">Iron</keyword>
<dbReference type="InterPro" id="IPR036136">
    <property type="entry name" value="Nit/Sulf_reduc_fer-like_dom_sf"/>
</dbReference>
<keyword evidence="3" id="KW-0479">Metal-binding</keyword>
<keyword evidence="2" id="KW-0349">Heme</keyword>